<organism evidence="2 3">
    <name type="scientific">Vicingus serpentipes</name>
    <dbReference type="NCBI Taxonomy" id="1926625"/>
    <lineage>
        <taxon>Bacteria</taxon>
        <taxon>Pseudomonadati</taxon>
        <taxon>Bacteroidota</taxon>
        <taxon>Flavobacteriia</taxon>
        <taxon>Flavobacteriales</taxon>
        <taxon>Vicingaceae</taxon>
        <taxon>Vicingus</taxon>
    </lineage>
</organism>
<dbReference type="PANTHER" id="PTHR34585">
    <property type="match status" value="1"/>
</dbReference>
<dbReference type="PANTHER" id="PTHR34585:SF22">
    <property type="entry name" value="HELIX-TURN-HELIX DOMAIN-CONTAINING PROTEIN"/>
    <property type="match status" value="1"/>
</dbReference>
<dbReference type="InterPro" id="IPR041657">
    <property type="entry name" value="HTH_17"/>
</dbReference>
<proteinExistence type="predicted"/>
<dbReference type="EMBL" id="VOOS01000002">
    <property type="protein sequence ID" value="TXB66144.1"/>
    <property type="molecule type" value="Genomic_DNA"/>
</dbReference>
<reference evidence="2 3" key="1">
    <citation type="submission" date="2019-08" db="EMBL/GenBank/DDBJ databases">
        <title>Genome of Vicingus serpentipes NCIMB 15042.</title>
        <authorList>
            <person name="Bowman J.P."/>
        </authorList>
    </citation>
    <scope>NUCLEOTIDE SEQUENCE [LARGE SCALE GENOMIC DNA]</scope>
    <source>
        <strain evidence="2 3">NCIMB 15042</strain>
    </source>
</reference>
<comment type="caution">
    <text evidence="2">The sequence shown here is derived from an EMBL/GenBank/DDBJ whole genome shotgun (WGS) entry which is preliminary data.</text>
</comment>
<accession>A0A5C6RVS8</accession>
<dbReference type="InterPro" id="IPR009061">
    <property type="entry name" value="DNA-bd_dom_put_sf"/>
</dbReference>
<gene>
    <name evidence="2" type="ORF">FRY74_06115</name>
</gene>
<dbReference type="OrthoDB" id="1524679at2"/>
<evidence type="ECO:0000313" key="3">
    <source>
        <dbReference type="Proteomes" id="UP000321721"/>
    </source>
</evidence>
<protein>
    <submittedName>
        <fullName evidence="2">Helix-turn-helix domain-containing protein</fullName>
    </submittedName>
</protein>
<keyword evidence="3" id="KW-1185">Reference proteome</keyword>
<sequence>MSPNQLVTKEDINNLEIRLISMMENITTNSPIDLEQETYLRSKEIRKLLSISDNTLRAMREKGEIPYSFIGSIYYYPKIKILETLEINTIN</sequence>
<dbReference type="Pfam" id="PF12728">
    <property type="entry name" value="HTH_17"/>
    <property type="match status" value="1"/>
</dbReference>
<evidence type="ECO:0000259" key="1">
    <source>
        <dbReference type="Pfam" id="PF12728"/>
    </source>
</evidence>
<name>A0A5C6RVS8_9FLAO</name>
<dbReference type="RefSeq" id="WP_147099638.1">
    <property type="nucleotide sequence ID" value="NZ_VOOS01000002.1"/>
</dbReference>
<dbReference type="SUPFAM" id="SSF46955">
    <property type="entry name" value="Putative DNA-binding domain"/>
    <property type="match status" value="1"/>
</dbReference>
<dbReference type="Proteomes" id="UP000321721">
    <property type="component" value="Unassembled WGS sequence"/>
</dbReference>
<feature type="domain" description="Helix-turn-helix" evidence="1">
    <location>
        <begin position="39"/>
        <end position="83"/>
    </location>
</feature>
<dbReference type="AlphaFoldDB" id="A0A5C6RVS8"/>
<evidence type="ECO:0000313" key="2">
    <source>
        <dbReference type="EMBL" id="TXB66144.1"/>
    </source>
</evidence>